<dbReference type="Proteomes" id="UP000261620">
    <property type="component" value="Unplaced"/>
</dbReference>
<evidence type="ECO:0000256" key="6">
    <source>
        <dbReference type="ARBA" id="ARBA00022989"/>
    </source>
</evidence>
<dbReference type="InterPro" id="IPR026028">
    <property type="entry name" value="V-type_ATPase_116kDa_su_euka"/>
</dbReference>
<evidence type="ECO:0000256" key="10">
    <source>
        <dbReference type="SAM" id="Coils"/>
    </source>
</evidence>
<evidence type="ECO:0000256" key="2">
    <source>
        <dbReference type="ARBA" id="ARBA00009904"/>
    </source>
</evidence>
<comment type="subcellular location">
    <subcellularLocation>
        <location evidence="1">Membrane</location>
        <topology evidence="1">Multi-pass membrane protein</topology>
    </subcellularLocation>
</comment>
<organism evidence="11 12">
    <name type="scientific">Mola mola</name>
    <name type="common">Ocean sunfish</name>
    <name type="synonym">Tetraodon mola</name>
    <dbReference type="NCBI Taxonomy" id="94237"/>
    <lineage>
        <taxon>Eukaryota</taxon>
        <taxon>Metazoa</taxon>
        <taxon>Chordata</taxon>
        <taxon>Craniata</taxon>
        <taxon>Vertebrata</taxon>
        <taxon>Euteleostomi</taxon>
        <taxon>Actinopterygii</taxon>
        <taxon>Neopterygii</taxon>
        <taxon>Teleostei</taxon>
        <taxon>Neoteleostei</taxon>
        <taxon>Acanthomorphata</taxon>
        <taxon>Eupercaria</taxon>
        <taxon>Tetraodontiformes</taxon>
        <taxon>Molidae</taxon>
        <taxon>Mola</taxon>
    </lineage>
</organism>
<feature type="transmembrane region" description="Helical" evidence="9">
    <location>
        <begin position="502"/>
        <end position="525"/>
    </location>
</feature>
<evidence type="ECO:0000256" key="4">
    <source>
        <dbReference type="ARBA" id="ARBA00022692"/>
    </source>
</evidence>
<evidence type="ECO:0000313" key="11">
    <source>
        <dbReference type="Ensembl" id="ENSMMOP00000003915.1"/>
    </source>
</evidence>
<dbReference type="Pfam" id="PF01496">
    <property type="entry name" value="V_ATPase_I"/>
    <property type="match status" value="2"/>
</dbReference>
<proteinExistence type="inferred from homology"/>
<dbReference type="STRING" id="94237.ENSMMOP00000003915"/>
<dbReference type="Ensembl" id="ENSMMOT00000003986.1">
    <property type="protein sequence ID" value="ENSMMOP00000003915.1"/>
    <property type="gene ID" value="ENSMMOG00000003133.1"/>
</dbReference>
<accession>A0A3Q4AIA1</accession>
<keyword evidence="7 9" id="KW-0406">Ion transport</keyword>
<keyword evidence="5 9" id="KW-0375">Hydrogen ion transport</keyword>
<dbReference type="OMA" id="QFQMITE"/>
<evidence type="ECO:0000313" key="12">
    <source>
        <dbReference type="Proteomes" id="UP000261620"/>
    </source>
</evidence>
<evidence type="ECO:0000256" key="1">
    <source>
        <dbReference type="ARBA" id="ARBA00004141"/>
    </source>
</evidence>
<dbReference type="GO" id="GO:0005886">
    <property type="term" value="C:plasma membrane"/>
    <property type="evidence" value="ECO:0007669"/>
    <property type="project" value="TreeGrafter"/>
</dbReference>
<dbReference type="AlphaFoldDB" id="A0A3Q4AIA1"/>
<sequence>MGSFFRSEEVCLVQLFLQSGSAYNCVSELGELGLVEFRDLNPNVNAFQRKFVGEVRRCEELEKTFTFLEQEINRSLSPPLKGALSPPCPTPLAPQPRELITIEEESERLARELREVSRNRDSLRAQLTQLCQYRGILTRTHSITASQTPPSVLEGQGLFDNRQDVRLSFVAGVVHPWKVPSFERLLWRACRGYIIVDFREMEDRLEHPETGEMVQWTVFLISYWGDQIGQKVKKICDCFRTQTFAYPESTAEREEILQGLQGRIDDIKSVQSQTEAFLQQLLMRAVAVLPQWKVRVQKCKAIQLVLNLCSPSVTDKCLIAEAWCPTAKLPELQSALREGGVRQRGTAETKSLASYREVNPAVYTIITFPFLFAVMFGDVGHGLLMTLAALWMVLEEKDPKMKNNTNEIWRMMFGGRYLILLMGLFSIYTGAIYNECFSRGLSTFSSAWHVGPMFQKNIWNQYLAMDPAVPGVFTSPYPFGIDPIWGMANNKLNFLNSYKMKMSVIIGIIHMTFGVCLSFCNFLHFGQISSMFFVLIPELVFMISLFGYLIFMVVFKWIAYPPAQSETAPSILIHFIDMFLFTDNPQNPPLYTGQIVVQRVLVVLALLSVPVLLLGKPTCEYISHVLRRRQYPLEDRRLLVSNDGNINTRQGEVEGEAAEEEFDTADVLMHQAIHTIEYCLGCISNTASYLRLWALSLAHAQLSEVLWEMVMRKALNWQGYVGAVVLVVIFAFFAVLTVAILLIMEGLSAFLHALRLHWVEFQNKFYSGSGYKLTPFSFSSLINAPAPI</sequence>
<evidence type="ECO:0000256" key="7">
    <source>
        <dbReference type="ARBA" id="ARBA00023065"/>
    </source>
</evidence>
<dbReference type="GO" id="GO:0007035">
    <property type="term" value="P:vacuolar acidification"/>
    <property type="evidence" value="ECO:0007669"/>
    <property type="project" value="TreeGrafter"/>
</dbReference>
<dbReference type="GO" id="GO:0051117">
    <property type="term" value="F:ATPase binding"/>
    <property type="evidence" value="ECO:0007669"/>
    <property type="project" value="TreeGrafter"/>
</dbReference>
<reference evidence="11" key="1">
    <citation type="submission" date="2025-08" db="UniProtKB">
        <authorList>
            <consortium name="Ensembl"/>
        </authorList>
    </citation>
    <scope>IDENTIFICATION</scope>
</reference>
<dbReference type="InterPro" id="IPR002490">
    <property type="entry name" value="V-ATPase_116kDa_su"/>
</dbReference>
<dbReference type="PANTHER" id="PTHR11629:SF21">
    <property type="entry name" value="V-TYPE PROTON ATPASE 116 KDA SUBUNIT A 3"/>
    <property type="match status" value="1"/>
</dbReference>
<comment type="function">
    <text evidence="9">Essential component of the vacuolar proton pump (V-ATPase), a multimeric enzyme that catalyzes the translocation of protons across the membranes. Required for assembly and activity of the V-ATPase.</text>
</comment>
<keyword evidence="4 9" id="KW-0812">Transmembrane</keyword>
<dbReference type="PANTHER" id="PTHR11629">
    <property type="entry name" value="VACUOLAR PROTON ATPASES"/>
    <property type="match status" value="1"/>
</dbReference>
<dbReference type="GO" id="GO:0000220">
    <property type="term" value="C:vacuolar proton-transporting V-type ATPase, V0 domain"/>
    <property type="evidence" value="ECO:0007669"/>
    <property type="project" value="InterPro"/>
</dbReference>
<feature type="coiled-coil region" evidence="10">
    <location>
        <begin position="99"/>
        <end position="126"/>
    </location>
</feature>
<keyword evidence="12" id="KW-1185">Reference proteome</keyword>
<evidence type="ECO:0000256" key="8">
    <source>
        <dbReference type="ARBA" id="ARBA00023136"/>
    </source>
</evidence>
<keyword evidence="8 9" id="KW-0472">Membrane</keyword>
<name>A0A3Q4AIA1_MOLML</name>
<feature type="transmembrane region" description="Helical" evidence="9">
    <location>
        <begin position="719"/>
        <end position="744"/>
    </location>
</feature>
<keyword evidence="6 9" id="KW-1133">Transmembrane helix</keyword>
<feature type="transmembrane region" description="Helical" evidence="9">
    <location>
        <begin position="361"/>
        <end position="394"/>
    </location>
</feature>
<evidence type="ECO:0000256" key="9">
    <source>
        <dbReference type="RuleBase" id="RU361189"/>
    </source>
</evidence>
<feature type="transmembrane region" description="Helical" evidence="9">
    <location>
        <begin position="532"/>
        <end position="559"/>
    </location>
</feature>
<evidence type="ECO:0000256" key="5">
    <source>
        <dbReference type="ARBA" id="ARBA00022781"/>
    </source>
</evidence>
<comment type="similarity">
    <text evidence="2 9">Belongs to the V-ATPase 116 kDa subunit family.</text>
</comment>
<keyword evidence="3 9" id="KW-0813">Transport</keyword>
<evidence type="ECO:0000256" key="3">
    <source>
        <dbReference type="ARBA" id="ARBA00022448"/>
    </source>
</evidence>
<dbReference type="GO" id="GO:0046961">
    <property type="term" value="F:proton-transporting ATPase activity, rotational mechanism"/>
    <property type="evidence" value="ECO:0007669"/>
    <property type="project" value="InterPro"/>
</dbReference>
<dbReference type="PIRSF" id="PIRSF001293">
    <property type="entry name" value="ATP6V0A1"/>
    <property type="match status" value="1"/>
</dbReference>
<protein>
    <recommendedName>
        <fullName evidence="9">V-type proton ATPase subunit a</fullName>
    </recommendedName>
</protein>
<feature type="transmembrane region" description="Helical" evidence="9">
    <location>
        <begin position="415"/>
        <end position="433"/>
    </location>
</feature>
<reference evidence="11" key="2">
    <citation type="submission" date="2025-09" db="UniProtKB">
        <authorList>
            <consortium name="Ensembl"/>
        </authorList>
    </citation>
    <scope>IDENTIFICATION</scope>
</reference>
<feature type="transmembrane region" description="Helical" evidence="9">
    <location>
        <begin position="595"/>
        <end position="614"/>
    </location>
</feature>
<keyword evidence="10" id="KW-0175">Coiled coil</keyword>